<dbReference type="RefSeq" id="WP_345662257.1">
    <property type="nucleotide sequence ID" value="NZ_BAABET010000004.1"/>
</dbReference>
<dbReference type="EMBL" id="BAABET010000004">
    <property type="protein sequence ID" value="GAA4312572.1"/>
    <property type="molecule type" value="Genomic_DNA"/>
</dbReference>
<dbReference type="InterPro" id="IPR050463">
    <property type="entry name" value="Gfo/Idh/MocA_oxidrdct_glycsds"/>
</dbReference>
<feature type="domain" description="Gal80p-like C-terminal" evidence="3">
    <location>
        <begin position="136"/>
        <end position="275"/>
    </location>
</feature>
<proteinExistence type="predicted"/>
<dbReference type="PANTHER" id="PTHR43818:SF11">
    <property type="entry name" value="BCDNA.GH03377"/>
    <property type="match status" value="1"/>
</dbReference>
<keyword evidence="5" id="KW-1185">Reference proteome</keyword>
<gene>
    <name evidence="4" type="ORF">GCM10023086_33180</name>
</gene>
<organism evidence="4 5">
    <name type="scientific">Streptomyces venetus</name>
    <dbReference type="NCBI Taxonomy" id="1701086"/>
    <lineage>
        <taxon>Bacteria</taxon>
        <taxon>Bacillati</taxon>
        <taxon>Actinomycetota</taxon>
        <taxon>Actinomycetes</taxon>
        <taxon>Kitasatosporales</taxon>
        <taxon>Streptomycetaceae</taxon>
        <taxon>Streptomyces</taxon>
    </lineage>
</organism>
<dbReference type="Pfam" id="PF01408">
    <property type="entry name" value="GFO_IDH_MocA"/>
    <property type="match status" value="1"/>
</dbReference>
<reference evidence="5" key="1">
    <citation type="journal article" date="2019" name="Int. J. Syst. Evol. Microbiol.">
        <title>The Global Catalogue of Microorganisms (GCM) 10K type strain sequencing project: providing services to taxonomists for standard genome sequencing and annotation.</title>
        <authorList>
            <consortium name="The Broad Institute Genomics Platform"/>
            <consortium name="The Broad Institute Genome Sequencing Center for Infectious Disease"/>
            <person name="Wu L."/>
            <person name="Ma J."/>
        </authorList>
    </citation>
    <scope>NUCLEOTIDE SEQUENCE [LARGE SCALE GENOMIC DNA]</scope>
    <source>
        <strain evidence="5">JCM 31290</strain>
    </source>
</reference>
<dbReference type="InterPro" id="IPR036291">
    <property type="entry name" value="NAD(P)-bd_dom_sf"/>
</dbReference>
<dbReference type="SUPFAM" id="SSF51735">
    <property type="entry name" value="NAD(P)-binding Rossmann-fold domains"/>
    <property type="match status" value="1"/>
</dbReference>
<evidence type="ECO:0000313" key="5">
    <source>
        <dbReference type="Proteomes" id="UP001501115"/>
    </source>
</evidence>
<feature type="domain" description="Gfo/Idh/MocA-like oxidoreductase N-terminal" evidence="2">
    <location>
        <begin position="6"/>
        <end position="129"/>
    </location>
</feature>
<evidence type="ECO:0000259" key="2">
    <source>
        <dbReference type="Pfam" id="PF01408"/>
    </source>
</evidence>
<accession>A0ABP8FWN6</accession>
<dbReference type="PANTHER" id="PTHR43818">
    <property type="entry name" value="BCDNA.GH03377"/>
    <property type="match status" value="1"/>
</dbReference>
<protein>
    <submittedName>
        <fullName evidence="4">Gfo/Idh/MocA family oxidoreductase</fullName>
    </submittedName>
</protein>
<evidence type="ECO:0000313" key="4">
    <source>
        <dbReference type="EMBL" id="GAA4312572.1"/>
    </source>
</evidence>
<name>A0ABP8FWN6_9ACTN</name>
<dbReference type="Gene3D" id="3.40.50.720">
    <property type="entry name" value="NAD(P)-binding Rossmann-like Domain"/>
    <property type="match status" value="1"/>
</dbReference>
<evidence type="ECO:0000259" key="3">
    <source>
        <dbReference type="Pfam" id="PF22685"/>
    </source>
</evidence>
<dbReference type="InterPro" id="IPR000683">
    <property type="entry name" value="Gfo/Idh/MocA-like_OxRdtase_N"/>
</dbReference>
<dbReference type="Gene3D" id="3.30.360.10">
    <property type="entry name" value="Dihydrodipicolinate Reductase, domain 2"/>
    <property type="match status" value="1"/>
</dbReference>
<evidence type="ECO:0000256" key="1">
    <source>
        <dbReference type="ARBA" id="ARBA00023002"/>
    </source>
</evidence>
<dbReference type="SUPFAM" id="SSF55347">
    <property type="entry name" value="Glyceraldehyde-3-phosphate dehydrogenase-like, C-terminal domain"/>
    <property type="match status" value="1"/>
</dbReference>
<keyword evidence="1" id="KW-0560">Oxidoreductase</keyword>
<dbReference type="Proteomes" id="UP001501115">
    <property type="component" value="Unassembled WGS sequence"/>
</dbReference>
<dbReference type="InterPro" id="IPR055080">
    <property type="entry name" value="Gal80p-like_C"/>
</dbReference>
<sequence>MTHPKIRVGIIGAGPERSWAARSHVPALQALSDRFELVAVGTSRPESAALAAEQWSVPHAFADARQLAEHPDVDLVTVAVKVPHHLELVETALAAGKHVYCEWPLARTTAEAERLLKAAQAADVRHWVGLQARQSPVVSHAAELIADGYVGRVTSVHVHASRFRGTGVLPSFAAYTLDRANGAGTLEVAGGHTLDVVEALVGPLTQVSSALSLQREEYTLAETGEPVRATSPDVVQIAATATGGAAVSVHLHDGRIHDAGTLIDIAGTEGSLTIASQGQGAPSGVQISELRLLGARGADTGHAELETPAHHRVVPAGVPGVAALGVAQNYARLAADLADGTHTVPGFGEGVRLHRLLDAVRNSAATGTRQSVPATGD</sequence>
<comment type="caution">
    <text evidence="4">The sequence shown here is derived from an EMBL/GenBank/DDBJ whole genome shotgun (WGS) entry which is preliminary data.</text>
</comment>
<dbReference type="Pfam" id="PF22685">
    <property type="entry name" value="Gal80p_C-like"/>
    <property type="match status" value="1"/>
</dbReference>